<evidence type="ECO:0000313" key="1">
    <source>
        <dbReference type="EMBL" id="KAJ2988655.1"/>
    </source>
</evidence>
<accession>A0ACC1PC09</accession>
<evidence type="ECO:0000313" key="2">
    <source>
        <dbReference type="Proteomes" id="UP001143856"/>
    </source>
</evidence>
<dbReference type="Proteomes" id="UP001143856">
    <property type="component" value="Unassembled WGS sequence"/>
</dbReference>
<organism evidence="1 2">
    <name type="scientific">Xylaria curta</name>
    <dbReference type="NCBI Taxonomy" id="42375"/>
    <lineage>
        <taxon>Eukaryota</taxon>
        <taxon>Fungi</taxon>
        <taxon>Dikarya</taxon>
        <taxon>Ascomycota</taxon>
        <taxon>Pezizomycotina</taxon>
        <taxon>Sordariomycetes</taxon>
        <taxon>Xylariomycetidae</taxon>
        <taxon>Xylariales</taxon>
        <taxon>Xylariaceae</taxon>
        <taxon>Xylaria</taxon>
    </lineage>
</organism>
<sequence length="627" mass="71622">METIKQVFHYLANLEWTHQIQHASDTFLAKITFWGLEADRLRLLKDDDIIAFENLRLAGRLHWLVIPKAHIIRDIEALNGDHLAILQAMNRVKNHLIDQHCVGVPRSAIISGYHRGRRPLIGKIYYPDIVSIHHLHLHVIAQPYLLLRLFKYPGWLPFMWKPDVKVMREVQQLCDENWPTCSTCFRAKKTCSGPPKTTKFIHNGNHTVRVDNYGDGLVEFEQTQEEGVMVMQVRQKAVAVHGGATFAKMRDMRLIDLRTPLPGRVPHNSADNVAAQLIRCLESTVGTEHDLTLSIAWAVLDRKEYGKALGLLRSALSDPRQAYDAGTLAAITLIHRIEVGFDGRTCFAMTSHAAGLYALMAARGPPRLDDELDVHLFFEIMGRMAMYLIMNKEDNIYTHEDWKEVMQKTLQTGIVEHSPYKNLYMLGLHLAQWPDLAIESRRFHLDPSPLWATQIAAKVAKLLEELRDFDRDKIWSFWDTGAMWTVSDLEAPWGEAYHFIDWTTSQVFVMHASISITAARIRAAVLAFLGEEPSMRLEQETLEWSQRIWKSQAYIDRFRIAAMAPVVSLILSYKSATGRAREVILTKLQSVNNFPGRGPVMTDLVLMKACMVATGRPTRLEPYFTQS</sequence>
<name>A0ACC1PC09_9PEZI</name>
<gene>
    <name evidence="1" type="ORF">NUW58_g3861</name>
</gene>
<protein>
    <submittedName>
        <fullName evidence="1">Uncharacterized protein</fullName>
    </submittedName>
</protein>
<reference evidence="1" key="1">
    <citation type="submission" date="2022-10" db="EMBL/GenBank/DDBJ databases">
        <title>Genome Sequence of Xylaria curta.</title>
        <authorList>
            <person name="Buettner E."/>
        </authorList>
    </citation>
    <scope>NUCLEOTIDE SEQUENCE</scope>
    <source>
        <strain evidence="1">Babe10</strain>
    </source>
</reference>
<proteinExistence type="predicted"/>
<comment type="caution">
    <text evidence="1">The sequence shown here is derived from an EMBL/GenBank/DDBJ whole genome shotgun (WGS) entry which is preliminary data.</text>
</comment>
<dbReference type="EMBL" id="JAPDGR010000621">
    <property type="protein sequence ID" value="KAJ2988655.1"/>
    <property type="molecule type" value="Genomic_DNA"/>
</dbReference>
<keyword evidence="2" id="KW-1185">Reference proteome</keyword>